<evidence type="ECO:0000313" key="3">
    <source>
        <dbReference type="Proteomes" id="UP000602004"/>
    </source>
</evidence>
<protein>
    <submittedName>
        <fullName evidence="2">Uncharacterized protein</fullName>
    </submittedName>
</protein>
<feature type="region of interest" description="Disordered" evidence="1">
    <location>
        <begin position="49"/>
        <end position="93"/>
    </location>
</feature>
<sequence>MRRADTHADEQHDGHKRIASQIVKMTDPARLSADARKFTICMVDKVRQHDQEGARVDPGESAMGETQRAGEPDQQAQRGQMIRRDPGVDERRD</sequence>
<evidence type="ECO:0000313" key="2">
    <source>
        <dbReference type="EMBL" id="GGC54966.1"/>
    </source>
</evidence>
<proteinExistence type="predicted"/>
<dbReference type="EMBL" id="BMHL01000009">
    <property type="protein sequence ID" value="GGC54966.1"/>
    <property type="molecule type" value="Genomic_DNA"/>
</dbReference>
<name>A0ABQ1NCY3_9BURK</name>
<dbReference type="Proteomes" id="UP000602004">
    <property type="component" value="Unassembled WGS sequence"/>
</dbReference>
<accession>A0ABQ1NCY3</accession>
<feature type="compositionally biased region" description="Basic and acidic residues" evidence="1">
    <location>
        <begin position="82"/>
        <end position="93"/>
    </location>
</feature>
<feature type="region of interest" description="Disordered" evidence="1">
    <location>
        <begin position="1"/>
        <end position="23"/>
    </location>
</feature>
<organism evidence="2 3">
    <name type="scientific">Paraburkholderia caffeinilytica</name>
    <dbReference type="NCBI Taxonomy" id="1761016"/>
    <lineage>
        <taxon>Bacteria</taxon>
        <taxon>Pseudomonadati</taxon>
        <taxon>Pseudomonadota</taxon>
        <taxon>Betaproteobacteria</taxon>
        <taxon>Burkholderiales</taxon>
        <taxon>Burkholderiaceae</taxon>
        <taxon>Paraburkholderia</taxon>
    </lineage>
</organism>
<gene>
    <name evidence="2" type="ORF">GCM10011400_48330</name>
</gene>
<reference evidence="3" key="1">
    <citation type="journal article" date="2019" name="Int. J. Syst. Evol. Microbiol.">
        <title>The Global Catalogue of Microorganisms (GCM) 10K type strain sequencing project: providing services to taxonomists for standard genome sequencing and annotation.</title>
        <authorList>
            <consortium name="The Broad Institute Genomics Platform"/>
            <consortium name="The Broad Institute Genome Sequencing Center for Infectious Disease"/>
            <person name="Wu L."/>
            <person name="Ma J."/>
        </authorList>
    </citation>
    <scope>NUCLEOTIDE SEQUENCE [LARGE SCALE GENOMIC DNA]</scope>
    <source>
        <strain evidence="3">CGMCC 1.15103</strain>
    </source>
</reference>
<feature type="compositionally biased region" description="Basic and acidic residues" evidence="1">
    <location>
        <begin position="1"/>
        <end position="13"/>
    </location>
</feature>
<evidence type="ECO:0000256" key="1">
    <source>
        <dbReference type="SAM" id="MobiDB-lite"/>
    </source>
</evidence>
<feature type="compositionally biased region" description="Basic and acidic residues" evidence="1">
    <location>
        <begin position="49"/>
        <end position="58"/>
    </location>
</feature>
<keyword evidence="3" id="KW-1185">Reference proteome</keyword>
<comment type="caution">
    <text evidence="2">The sequence shown here is derived from an EMBL/GenBank/DDBJ whole genome shotgun (WGS) entry which is preliminary data.</text>
</comment>